<dbReference type="PANTHER" id="PTHR11697:SF230">
    <property type="entry name" value="ZINC FINGER, MYM DOMAIN CONTAINING 1"/>
    <property type="match status" value="1"/>
</dbReference>
<protein>
    <recommendedName>
        <fullName evidence="3">Zinc finger MYM-type protein 1-like</fullName>
    </recommendedName>
</protein>
<accession>A0A815BA32</accession>
<reference evidence="1" key="1">
    <citation type="submission" date="2021-02" db="EMBL/GenBank/DDBJ databases">
        <authorList>
            <person name="Nowell W R."/>
        </authorList>
    </citation>
    <scope>NUCLEOTIDE SEQUENCE</scope>
</reference>
<sequence>MMDESADVSRHEQVCLVIRYTDDQFHVYERFIRFERTSCTTGEVDQCYDSASAIRAIYKGIAAHLIQFIPIALYIHCNGHILNLCLIDLSEVVVPIRNNSSIIKSLYHLIEVSAKRHHIFDDIQKQAGLASIPLKQLCDTRWSCRYESLTVVLTHCAEIITVLKEIGVGDVFIMLHVMQTFDFIFHIHLMSEVFLLTNILSKYLQKSDVSLTQALTQVKMTIASLKWMRSEHEFNRGSDVALATLSVKDNYRINSFYAVLDVITVSIKERFNENNINVLVLSEQRMYKVALGNKTQLSLTLATKFSLENSFHQSISENIMDNSS</sequence>
<dbReference type="AlphaFoldDB" id="A0A815BA32"/>
<organism evidence="1 2">
    <name type="scientific">Rotaria sordida</name>
    <dbReference type="NCBI Taxonomy" id="392033"/>
    <lineage>
        <taxon>Eukaryota</taxon>
        <taxon>Metazoa</taxon>
        <taxon>Spiralia</taxon>
        <taxon>Gnathifera</taxon>
        <taxon>Rotifera</taxon>
        <taxon>Eurotatoria</taxon>
        <taxon>Bdelloidea</taxon>
        <taxon>Philodinida</taxon>
        <taxon>Philodinidae</taxon>
        <taxon>Rotaria</taxon>
    </lineage>
</organism>
<evidence type="ECO:0000313" key="1">
    <source>
        <dbReference type="EMBL" id="CAF1266516.1"/>
    </source>
</evidence>
<dbReference type="InterPro" id="IPR012337">
    <property type="entry name" value="RNaseH-like_sf"/>
</dbReference>
<dbReference type="SUPFAM" id="SSF53098">
    <property type="entry name" value="Ribonuclease H-like"/>
    <property type="match status" value="1"/>
</dbReference>
<proteinExistence type="predicted"/>
<name>A0A815BA32_9BILA</name>
<comment type="caution">
    <text evidence="1">The sequence shown here is derived from an EMBL/GenBank/DDBJ whole genome shotgun (WGS) entry which is preliminary data.</text>
</comment>
<dbReference type="PANTHER" id="PTHR11697">
    <property type="entry name" value="GENERAL TRANSCRIPTION FACTOR 2-RELATED ZINC FINGER PROTEIN"/>
    <property type="match status" value="1"/>
</dbReference>
<evidence type="ECO:0000313" key="2">
    <source>
        <dbReference type="Proteomes" id="UP000663882"/>
    </source>
</evidence>
<gene>
    <name evidence="1" type="ORF">RFH988_LOCUS27957</name>
</gene>
<dbReference type="InterPro" id="IPR055298">
    <property type="entry name" value="AtLOH3-like"/>
</dbReference>
<dbReference type="EMBL" id="CAJNOO010002421">
    <property type="protein sequence ID" value="CAF1266516.1"/>
    <property type="molecule type" value="Genomic_DNA"/>
</dbReference>
<dbReference type="Proteomes" id="UP000663882">
    <property type="component" value="Unassembled WGS sequence"/>
</dbReference>
<dbReference type="OrthoDB" id="6617140at2759"/>
<evidence type="ECO:0008006" key="3">
    <source>
        <dbReference type="Google" id="ProtNLM"/>
    </source>
</evidence>